<accession>A0A4V3AR80</accession>
<dbReference type="AlphaFoldDB" id="A0A4V3AR80"/>
<dbReference type="Gene3D" id="3.40.50.300">
    <property type="entry name" value="P-loop containing nucleotide triphosphate hydrolases"/>
    <property type="match status" value="1"/>
</dbReference>
<comment type="caution">
    <text evidence="1">The sequence shown here is derived from an EMBL/GenBank/DDBJ whole genome shotgun (WGS) entry which is preliminary data.</text>
</comment>
<dbReference type="EMBL" id="SMUW01000032">
    <property type="protein sequence ID" value="TDK45567.1"/>
    <property type="molecule type" value="Genomic_DNA"/>
</dbReference>
<dbReference type="InterPro" id="IPR027417">
    <property type="entry name" value="P-loop_NTPase"/>
</dbReference>
<gene>
    <name evidence="1" type="ORF">E1898_08715</name>
</gene>
<dbReference type="SUPFAM" id="SSF52540">
    <property type="entry name" value="P-loop containing nucleoside triphosphate hydrolases"/>
    <property type="match status" value="1"/>
</dbReference>
<proteinExistence type="predicted"/>
<evidence type="ECO:0000313" key="2">
    <source>
        <dbReference type="Proteomes" id="UP000295438"/>
    </source>
</evidence>
<dbReference type="Proteomes" id="UP000295438">
    <property type="component" value="Unassembled WGS sequence"/>
</dbReference>
<organism evidence="1 2">
    <name type="scientific">Algoriphagus formosus</name>
    <dbReference type="NCBI Taxonomy" id="2007308"/>
    <lineage>
        <taxon>Bacteria</taxon>
        <taxon>Pseudomonadati</taxon>
        <taxon>Bacteroidota</taxon>
        <taxon>Cytophagia</taxon>
        <taxon>Cytophagales</taxon>
        <taxon>Cyclobacteriaceae</taxon>
        <taxon>Algoriphagus</taxon>
    </lineage>
</organism>
<evidence type="ECO:0008006" key="3">
    <source>
        <dbReference type="Google" id="ProtNLM"/>
    </source>
</evidence>
<keyword evidence="2" id="KW-1185">Reference proteome</keyword>
<sequence>MMKSRIKIGMVCHGIRPMELISIDELEPNFTLKAGDVGLFMVTEIGKNKMIQTVSRSATLIPGDLIMGAFGNRYATNQFEGYIPDDLKGEFHMLGGAGVIGEVKSMHQRLDEIGPTKVELVGLYTDERGQISNTISQKEQKLIPFTGDLAKRTKVVLSLGSAMDSGKTTTAAFLINGLTKKGHTAAYIKLTGTAYPKDANLAFDLGACEAIDFSRYGYPSTYLVSEEKLLSLYETLLRDVLKKRPDYVIIEIADGILQRETKMLLKNPKFMSSIHQVVFSAGDSLSAVNGVQTLKSWGIQATALAGLFTASPLLVQEVRECLDENNDHSYLPILNLEQLSMGEFPDYLRTMQLLSA</sequence>
<name>A0A4V3AR80_9BACT</name>
<reference evidence="1 2" key="1">
    <citation type="submission" date="2019-03" db="EMBL/GenBank/DDBJ databases">
        <title>Algoriphagus aquimaris sp. nov., isolated form marine sediment in Pohang, Korea.</title>
        <authorList>
            <person name="Kim J."/>
            <person name="Yoon S.-H."/>
            <person name="Lee S.-S."/>
        </authorList>
    </citation>
    <scope>NUCLEOTIDE SEQUENCE [LARGE SCALE GENOMIC DNA]</scope>
    <source>
        <strain evidence="1 2">F21</strain>
    </source>
</reference>
<dbReference type="RefSeq" id="WP_133390602.1">
    <property type="nucleotide sequence ID" value="NZ_SMUW01000032.1"/>
</dbReference>
<evidence type="ECO:0000313" key="1">
    <source>
        <dbReference type="EMBL" id="TDK45567.1"/>
    </source>
</evidence>
<protein>
    <recommendedName>
        <fullName evidence="3">DUF1611 domain-containing protein</fullName>
    </recommendedName>
</protein>